<dbReference type="OrthoDB" id="6428174at2759"/>
<evidence type="ECO:0000313" key="8">
    <source>
        <dbReference type="Proteomes" id="UP000807469"/>
    </source>
</evidence>
<dbReference type="PANTHER" id="PTHR12570">
    <property type="match status" value="1"/>
</dbReference>
<feature type="compositionally biased region" description="Basic and acidic residues" evidence="5">
    <location>
        <begin position="573"/>
        <end position="582"/>
    </location>
</feature>
<reference evidence="7" key="1">
    <citation type="submission" date="2020-11" db="EMBL/GenBank/DDBJ databases">
        <authorList>
            <consortium name="DOE Joint Genome Institute"/>
            <person name="Ahrendt S."/>
            <person name="Riley R."/>
            <person name="Andreopoulos W."/>
            <person name="Labutti K."/>
            <person name="Pangilinan J."/>
            <person name="Ruiz-Duenas F.J."/>
            <person name="Barrasa J.M."/>
            <person name="Sanchez-Garcia M."/>
            <person name="Camarero S."/>
            <person name="Miyauchi S."/>
            <person name="Serrano A."/>
            <person name="Linde D."/>
            <person name="Babiker R."/>
            <person name="Drula E."/>
            <person name="Ayuso-Fernandez I."/>
            <person name="Pacheco R."/>
            <person name="Padilla G."/>
            <person name="Ferreira P."/>
            <person name="Barriuso J."/>
            <person name="Kellner H."/>
            <person name="Castanera R."/>
            <person name="Alfaro M."/>
            <person name="Ramirez L."/>
            <person name="Pisabarro A.G."/>
            <person name="Kuo A."/>
            <person name="Tritt A."/>
            <person name="Lipzen A."/>
            <person name="He G."/>
            <person name="Yan M."/>
            <person name="Ng V."/>
            <person name="Cullen D."/>
            <person name="Martin F."/>
            <person name="Rosso M.-N."/>
            <person name="Henrissat B."/>
            <person name="Hibbett D."/>
            <person name="Martinez A.T."/>
            <person name="Grigoriev I.V."/>
        </authorList>
    </citation>
    <scope>NUCLEOTIDE SEQUENCE</scope>
    <source>
        <strain evidence="7">CIRM-BRFM 674</strain>
    </source>
</reference>
<dbReference type="GO" id="GO:0016020">
    <property type="term" value="C:membrane"/>
    <property type="evidence" value="ECO:0007669"/>
    <property type="project" value="UniProtKB-SubCell"/>
</dbReference>
<keyword evidence="8" id="KW-1185">Reference proteome</keyword>
<dbReference type="InterPro" id="IPR008521">
    <property type="entry name" value="Mg_trans_NIPA"/>
</dbReference>
<feature type="region of interest" description="Disordered" evidence="5">
    <location>
        <begin position="461"/>
        <end position="480"/>
    </location>
</feature>
<feature type="transmembrane region" description="Helical" evidence="6">
    <location>
        <begin position="165"/>
        <end position="185"/>
    </location>
</feature>
<name>A0A9P6D500_9AGAR</name>
<dbReference type="Pfam" id="PF05653">
    <property type="entry name" value="Mg_trans_NIPA"/>
    <property type="match status" value="1"/>
</dbReference>
<feature type="transmembrane region" description="Helical" evidence="6">
    <location>
        <begin position="99"/>
        <end position="118"/>
    </location>
</feature>
<organism evidence="7 8">
    <name type="scientific">Pholiota conissans</name>
    <dbReference type="NCBI Taxonomy" id="109636"/>
    <lineage>
        <taxon>Eukaryota</taxon>
        <taxon>Fungi</taxon>
        <taxon>Dikarya</taxon>
        <taxon>Basidiomycota</taxon>
        <taxon>Agaricomycotina</taxon>
        <taxon>Agaricomycetes</taxon>
        <taxon>Agaricomycetidae</taxon>
        <taxon>Agaricales</taxon>
        <taxon>Agaricineae</taxon>
        <taxon>Strophariaceae</taxon>
        <taxon>Pholiota</taxon>
    </lineage>
</organism>
<evidence type="ECO:0000256" key="5">
    <source>
        <dbReference type="SAM" id="MobiDB-lite"/>
    </source>
</evidence>
<sequence>MSSTTSAVSTATTSAVTHTLSAGKNLKIVGIILAITSGLLIGSSFVFKKKGLLRSQAGGQLGEGVAYLKSPLWWIGMSMMILGELCNFAAYAFVEAIVVTPLGALSVVICAILSSLFLNEKLSFFGWLGCGLCILGSVIIALNGPQEQTVGQITEFQKLFLSPGFLAYISVLITASVVIVFYFAPKYGKKSMLWYIFVCSMIGGISVSVTTGLGAAIVQTAMGDNQFKHWFMYFLFGFVIITLLIEVYYLNVALALFNTAMVTPTYYVVFTFFSMVTTIVLFKGLDAGVSQIITLVMGFLVICFGITILQMSKVDPEKLGKLDRRSTMLLQAARAQTETVDEKGVVGYEDPGMDTLRGSFGTVGSIIRARTVKRMSQSSQHKSHLRARPPGAAAPYDATVSWMSSAGMPGASEGLSGMQRHQLYDAPVPRDDASSFRAPSVHSELVNKRPTIKFDSQEIVHSYSRPGQPQSPATHEHRQAVHGSMLLHSGYPPLPPLPEPRDSVAATGDLIGMETPVIPALPGPPSVGSRTPVASSTPQTATIPLAISNEHVVHSAPPTMYQRVGRPGLTPPVRKDSREVFDRTTMLSFPSVTDSSPSEWNDEDLERMQITAGLNPAPKTKSDREKSKEREKTRTPKKYPKGLDEDDLEESESLWRKGTRSSTESDTDLPPDSMGSIRLVPPSSSGHGHF</sequence>
<feature type="transmembrane region" description="Helical" evidence="6">
    <location>
        <begin position="264"/>
        <end position="282"/>
    </location>
</feature>
<dbReference type="EMBL" id="MU155157">
    <property type="protein sequence ID" value="KAF9483113.1"/>
    <property type="molecule type" value="Genomic_DNA"/>
</dbReference>
<comment type="subcellular location">
    <subcellularLocation>
        <location evidence="1">Membrane</location>
        <topology evidence="1">Multi-pass membrane protein</topology>
    </subcellularLocation>
</comment>
<feature type="transmembrane region" description="Helical" evidence="6">
    <location>
        <begin position="28"/>
        <end position="47"/>
    </location>
</feature>
<dbReference type="InterPro" id="IPR037185">
    <property type="entry name" value="EmrE-like"/>
</dbReference>
<feature type="transmembrane region" description="Helical" evidence="6">
    <location>
        <begin position="230"/>
        <end position="257"/>
    </location>
</feature>
<keyword evidence="3 6" id="KW-1133">Transmembrane helix</keyword>
<dbReference type="AlphaFoldDB" id="A0A9P6D500"/>
<feature type="transmembrane region" description="Helical" evidence="6">
    <location>
        <begin position="125"/>
        <end position="145"/>
    </location>
</feature>
<feature type="region of interest" description="Disordered" evidence="5">
    <location>
        <begin position="560"/>
        <end position="690"/>
    </location>
</feature>
<gene>
    <name evidence="7" type="ORF">BDN70DRAFT_852165</name>
</gene>
<dbReference type="PANTHER" id="PTHR12570:SF92">
    <property type="entry name" value="SPICHTHYIN, ISOFORM B"/>
    <property type="match status" value="1"/>
</dbReference>
<evidence type="ECO:0000313" key="7">
    <source>
        <dbReference type="EMBL" id="KAF9483113.1"/>
    </source>
</evidence>
<evidence type="ECO:0000256" key="3">
    <source>
        <dbReference type="ARBA" id="ARBA00022989"/>
    </source>
</evidence>
<dbReference type="GO" id="GO:0015095">
    <property type="term" value="F:magnesium ion transmembrane transporter activity"/>
    <property type="evidence" value="ECO:0007669"/>
    <property type="project" value="InterPro"/>
</dbReference>
<feature type="transmembrane region" description="Helical" evidence="6">
    <location>
        <begin position="288"/>
        <end position="309"/>
    </location>
</feature>
<keyword evidence="4 6" id="KW-0472">Membrane</keyword>
<evidence type="ECO:0000256" key="6">
    <source>
        <dbReference type="SAM" id="Phobius"/>
    </source>
</evidence>
<comment type="caution">
    <text evidence="7">The sequence shown here is derived from an EMBL/GenBank/DDBJ whole genome shotgun (WGS) entry which is preliminary data.</text>
</comment>
<feature type="transmembrane region" description="Helical" evidence="6">
    <location>
        <begin position="72"/>
        <end position="93"/>
    </location>
</feature>
<dbReference type="SUPFAM" id="SSF103481">
    <property type="entry name" value="Multidrug resistance efflux transporter EmrE"/>
    <property type="match status" value="1"/>
</dbReference>
<feature type="transmembrane region" description="Helical" evidence="6">
    <location>
        <begin position="192"/>
        <end position="218"/>
    </location>
</feature>
<protein>
    <submittedName>
        <fullName evidence="7">DUF803-domain-containing protein</fullName>
    </submittedName>
</protein>
<evidence type="ECO:0000256" key="1">
    <source>
        <dbReference type="ARBA" id="ARBA00004141"/>
    </source>
</evidence>
<evidence type="ECO:0000256" key="2">
    <source>
        <dbReference type="ARBA" id="ARBA00022692"/>
    </source>
</evidence>
<feature type="region of interest" description="Disordered" evidence="5">
    <location>
        <begin position="373"/>
        <end position="392"/>
    </location>
</feature>
<dbReference type="Proteomes" id="UP000807469">
    <property type="component" value="Unassembled WGS sequence"/>
</dbReference>
<accession>A0A9P6D500</accession>
<feature type="compositionally biased region" description="Polar residues" evidence="5">
    <location>
        <begin position="585"/>
        <end position="599"/>
    </location>
</feature>
<keyword evidence="2 6" id="KW-0812">Transmembrane</keyword>
<evidence type="ECO:0000256" key="4">
    <source>
        <dbReference type="ARBA" id="ARBA00023136"/>
    </source>
</evidence>
<proteinExistence type="predicted"/>
<feature type="compositionally biased region" description="Basic and acidic residues" evidence="5">
    <location>
        <begin position="620"/>
        <end position="634"/>
    </location>
</feature>